<sequence length="368" mass="40151">MRPEPRMPESSVVVRPEPVHSAAYTASSRLQAAGLAHAIAAFERAAEQVPLPTPPQPIVVADYGAANGHNSLRPLSAAIAVLRRRTRHDHAILVAHTDVPDNDFSVLFRTLADDQDSYLHTDTTSFASAIGRSFYGQIVPSKTVNLGWTSWAAQWLSRIPCEVPDHVHVAYSGDDAARAAYAHRAASDWHDFVAFRGRELAPGGRLVVLTQAADDDGNAGFQPLLEALLAALSGLVRDGLLHREELRRMVIPTFARSEKDLCAPFAPSGRFEGLTIDHLEVFNAEDRFWVRYQSDDDAEAFGAQWAAFARAAVFPALARGLDGGADDPRAAEFFQRLEAAVAERLSSAPEPIRIPLATLVLVKRNRSQ</sequence>
<dbReference type="GO" id="GO:0008168">
    <property type="term" value="F:methyltransferase activity"/>
    <property type="evidence" value="ECO:0007669"/>
    <property type="project" value="UniProtKB-KW"/>
</dbReference>
<proteinExistence type="predicted"/>
<dbReference type="PANTHER" id="PTHR31009">
    <property type="entry name" value="S-ADENOSYL-L-METHIONINE:CARBOXYL METHYLTRANSFERASE FAMILY PROTEIN"/>
    <property type="match status" value="1"/>
</dbReference>
<keyword evidence="2" id="KW-0460">Magnesium</keyword>
<keyword evidence="1" id="KW-0479">Metal-binding</keyword>
<keyword evidence="3" id="KW-0808">Transferase</keyword>
<reference evidence="3 4" key="1">
    <citation type="submission" date="2016-01" db="EMBL/GenBank/DDBJ databases">
        <title>The new phylogeny of the genus Mycobacterium.</title>
        <authorList>
            <person name="Tarcisio F."/>
            <person name="Conor M."/>
            <person name="Antonella G."/>
            <person name="Elisabetta G."/>
            <person name="Giulia F.S."/>
            <person name="Sara T."/>
            <person name="Anna F."/>
            <person name="Clotilde B."/>
            <person name="Roberto B."/>
            <person name="Veronica D.S."/>
            <person name="Fabio R."/>
            <person name="Monica P."/>
            <person name="Olivier J."/>
            <person name="Enrico T."/>
            <person name="Nicola S."/>
        </authorList>
    </citation>
    <scope>NUCLEOTIDE SEQUENCE [LARGE SCALE GENOMIC DNA]</scope>
    <source>
        <strain evidence="3 4">DSM 44572</strain>
    </source>
</reference>
<keyword evidence="4" id="KW-1185">Reference proteome</keyword>
<dbReference type="EMBL" id="LQPJ01000096">
    <property type="protein sequence ID" value="ORW25570.1"/>
    <property type="molecule type" value="Genomic_DNA"/>
</dbReference>
<evidence type="ECO:0000256" key="2">
    <source>
        <dbReference type="ARBA" id="ARBA00022842"/>
    </source>
</evidence>
<dbReference type="SUPFAM" id="SSF53335">
    <property type="entry name" value="S-adenosyl-L-methionine-dependent methyltransferases"/>
    <property type="match status" value="1"/>
</dbReference>
<dbReference type="Pfam" id="PF03492">
    <property type="entry name" value="Methyltransf_7"/>
    <property type="match status" value="1"/>
</dbReference>
<dbReference type="OrthoDB" id="465670at2"/>
<dbReference type="RefSeq" id="WP_085078165.1">
    <property type="nucleotide sequence ID" value="NZ_JACKRZ010000302.1"/>
</dbReference>
<dbReference type="InterPro" id="IPR005299">
    <property type="entry name" value="MeTrfase_7"/>
</dbReference>
<dbReference type="Gene3D" id="1.10.1200.270">
    <property type="entry name" value="Methyltransferase, alpha-helical capping domain"/>
    <property type="match status" value="1"/>
</dbReference>
<dbReference type="InterPro" id="IPR042086">
    <property type="entry name" value="MeTrfase_capping"/>
</dbReference>
<evidence type="ECO:0000313" key="4">
    <source>
        <dbReference type="Proteomes" id="UP000193529"/>
    </source>
</evidence>
<dbReference type="InterPro" id="IPR029063">
    <property type="entry name" value="SAM-dependent_MTases_sf"/>
</dbReference>
<dbReference type="GO" id="GO:0046872">
    <property type="term" value="F:metal ion binding"/>
    <property type="evidence" value="ECO:0007669"/>
    <property type="project" value="UniProtKB-KW"/>
</dbReference>
<evidence type="ECO:0000256" key="1">
    <source>
        <dbReference type="ARBA" id="ARBA00022723"/>
    </source>
</evidence>
<dbReference type="AlphaFoldDB" id="A0A1X1ZQE3"/>
<keyword evidence="3" id="KW-0489">Methyltransferase</keyword>
<name>A0A1X1ZQE3_9MYCO</name>
<organism evidence="3 4">
    <name type="scientific">Mycobacterium palustre</name>
    <dbReference type="NCBI Taxonomy" id="153971"/>
    <lineage>
        <taxon>Bacteria</taxon>
        <taxon>Bacillati</taxon>
        <taxon>Actinomycetota</taxon>
        <taxon>Actinomycetes</taxon>
        <taxon>Mycobacteriales</taxon>
        <taxon>Mycobacteriaceae</taxon>
        <taxon>Mycobacterium</taxon>
        <taxon>Mycobacterium simiae complex</taxon>
    </lineage>
</organism>
<evidence type="ECO:0000313" key="3">
    <source>
        <dbReference type="EMBL" id="ORW25570.1"/>
    </source>
</evidence>
<dbReference type="Gene3D" id="3.40.50.150">
    <property type="entry name" value="Vaccinia Virus protein VP39"/>
    <property type="match status" value="1"/>
</dbReference>
<protein>
    <submittedName>
        <fullName evidence="3">SAM-dependent methyltransferase</fullName>
    </submittedName>
</protein>
<dbReference type="STRING" id="153971.AWC19_06715"/>
<comment type="caution">
    <text evidence="3">The sequence shown here is derived from an EMBL/GenBank/DDBJ whole genome shotgun (WGS) entry which is preliminary data.</text>
</comment>
<accession>A0A1X1ZQE3</accession>
<dbReference type="GO" id="GO:0032259">
    <property type="term" value="P:methylation"/>
    <property type="evidence" value="ECO:0007669"/>
    <property type="project" value="UniProtKB-KW"/>
</dbReference>
<gene>
    <name evidence="3" type="ORF">AWC19_06715</name>
</gene>
<dbReference type="Proteomes" id="UP000193529">
    <property type="component" value="Unassembled WGS sequence"/>
</dbReference>